<accession>A0A4C1WX36</accession>
<comment type="caution">
    <text evidence="1">The sequence shown here is derived from an EMBL/GenBank/DDBJ whole genome shotgun (WGS) entry which is preliminary data.</text>
</comment>
<protein>
    <submittedName>
        <fullName evidence="1">Uncharacterized protein</fullName>
    </submittedName>
</protein>
<keyword evidence="2" id="KW-1185">Reference proteome</keyword>
<reference evidence="1 2" key="1">
    <citation type="journal article" date="2019" name="Commun. Biol.">
        <title>The bagworm genome reveals a unique fibroin gene that provides high tensile strength.</title>
        <authorList>
            <person name="Kono N."/>
            <person name="Nakamura H."/>
            <person name="Ohtoshi R."/>
            <person name="Tomita M."/>
            <person name="Numata K."/>
            <person name="Arakawa K."/>
        </authorList>
    </citation>
    <scope>NUCLEOTIDE SEQUENCE [LARGE SCALE GENOMIC DNA]</scope>
</reference>
<proteinExistence type="predicted"/>
<evidence type="ECO:0000313" key="1">
    <source>
        <dbReference type="EMBL" id="GBP55212.1"/>
    </source>
</evidence>
<organism evidence="1 2">
    <name type="scientific">Eumeta variegata</name>
    <name type="common">Bagworm moth</name>
    <name type="synonym">Eumeta japonica</name>
    <dbReference type="NCBI Taxonomy" id="151549"/>
    <lineage>
        <taxon>Eukaryota</taxon>
        <taxon>Metazoa</taxon>
        <taxon>Ecdysozoa</taxon>
        <taxon>Arthropoda</taxon>
        <taxon>Hexapoda</taxon>
        <taxon>Insecta</taxon>
        <taxon>Pterygota</taxon>
        <taxon>Neoptera</taxon>
        <taxon>Endopterygota</taxon>
        <taxon>Lepidoptera</taxon>
        <taxon>Glossata</taxon>
        <taxon>Ditrysia</taxon>
        <taxon>Tineoidea</taxon>
        <taxon>Psychidae</taxon>
        <taxon>Oiketicinae</taxon>
        <taxon>Eumeta</taxon>
    </lineage>
</organism>
<sequence>MCKDRCKQNDHLAMSFVRSPKECVLAHYFPEIETVPTVDMDPRAMGAALSQRRPDGVEWMVSCTSLSQAELNYEQKRVNGSSNVADYLSRHSGPPPASAATAALSGRILTQRPRTCTASARRTRRRARITCGKGKKNDGYSDTDDDSVIGARLSTDAEQTRHGPFRKCSNDAQFLKLVAKTRLK</sequence>
<dbReference type="EMBL" id="BGZK01000663">
    <property type="protein sequence ID" value="GBP55212.1"/>
    <property type="molecule type" value="Genomic_DNA"/>
</dbReference>
<dbReference type="AlphaFoldDB" id="A0A4C1WX36"/>
<gene>
    <name evidence="1" type="ORF">EVAR_36795_1</name>
</gene>
<evidence type="ECO:0000313" key="2">
    <source>
        <dbReference type="Proteomes" id="UP000299102"/>
    </source>
</evidence>
<dbReference type="Proteomes" id="UP000299102">
    <property type="component" value="Unassembled WGS sequence"/>
</dbReference>
<name>A0A4C1WX36_EUMVA</name>